<dbReference type="InterPro" id="IPR036514">
    <property type="entry name" value="SGNH_hydro_sf"/>
</dbReference>
<protein>
    <recommendedName>
        <fullName evidence="1">SGNH hydrolase-type esterase domain-containing protein</fullName>
    </recommendedName>
</protein>
<gene>
    <name evidence="2" type="ORF">GCM10010885_20910</name>
</gene>
<dbReference type="Pfam" id="PF13472">
    <property type="entry name" value="Lipase_GDSL_2"/>
    <property type="match status" value="1"/>
</dbReference>
<organism evidence="2 3">
    <name type="scientific">Alicyclobacillus cellulosilyticus</name>
    <dbReference type="NCBI Taxonomy" id="1003997"/>
    <lineage>
        <taxon>Bacteria</taxon>
        <taxon>Bacillati</taxon>
        <taxon>Bacillota</taxon>
        <taxon>Bacilli</taxon>
        <taxon>Bacillales</taxon>
        <taxon>Alicyclobacillaceae</taxon>
        <taxon>Alicyclobacillus</taxon>
    </lineage>
</organism>
<dbReference type="PANTHER" id="PTHR30383">
    <property type="entry name" value="THIOESTERASE 1/PROTEASE 1/LYSOPHOSPHOLIPASE L1"/>
    <property type="match status" value="1"/>
</dbReference>
<dbReference type="Gene3D" id="3.40.50.1110">
    <property type="entry name" value="SGNH hydrolase"/>
    <property type="match status" value="1"/>
</dbReference>
<dbReference type="Proteomes" id="UP000637695">
    <property type="component" value="Unassembled WGS sequence"/>
</dbReference>
<dbReference type="AlphaFoldDB" id="A0A917NMK9"/>
<reference evidence="2" key="2">
    <citation type="submission" date="2020-09" db="EMBL/GenBank/DDBJ databases">
        <authorList>
            <person name="Sun Q."/>
            <person name="Ohkuma M."/>
        </authorList>
    </citation>
    <scope>NUCLEOTIDE SEQUENCE</scope>
    <source>
        <strain evidence="2">JCM 18487</strain>
    </source>
</reference>
<evidence type="ECO:0000313" key="3">
    <source>
        <dbReference type="Proteomes" id="UP000637695"/>
    </source>
</evidence>
<dbReference type="EMBL" id="BMOY01000037">
    <property type="protein sequence ID" value="GGJ11431.1"/>
    <property type="molecule type" value="Genomic_DNA"/>
</dbReference>
<sequence>MRRHRTQQAMPRGPARSIAPPAPRRPFLWWTHLAVAAAGAAAGWALGRLPVLAQPPSLPTLPHELALSPRLRQETVMVVGGSMAHGWADPHDNSFIKRAFAELSGSTNTRYQVVDRTIVGGTAAELAKQRPNALAQWLAHDRPQVVVISWGLLDDISKKTPLNTFTAAIRSEIEQALAAKAVVILATPPVVRASATVDKAVQQRMIAREFAMARSLHNRNVYPFDVWAQMLGYMQAHHETFWKYYGDNWHPNSAGHALAGKLLYNDLVATFGTSPIAYRSDPGRGA</sequence>
<proteinExistence type="predicted"/>
<name>A0A917NMK9_9BACL</name>
<dbReference type="SUPFAM" id="SSF52266">
    <property type="entry name" value="SGNH hydrolase"/>
    <property type="match status" value="1"/>
</dbReference>
<comment type="caution">
    <text evidence="2">The sequence shown here is derived from an EMBL/GenBank/DDBJ whole genome shotgun (WGS) entry which is preliminary data.</text>
</comment>
<evidence type="ECO:0000259" key="1">
    <source>
        <dbReference type="Pfam" id="PF13472"/>
    </source>
</evidence>
<dbReference type="InterPro" id="IPR051532">
    <property type="entry name" value="Ester_Hydrolysis_Enzymes"/>
</dbReference>
<dbReference type="GO" id="GO:0004622">
    <property type="term" value="F:phosphatidylcholine lysophospholipase activity"/>
    <property type="evidence" value="ECO:0007669"/>
    <property type="project" value="TreeGrafter"/>
</dbReference>
<dbReference type="CDD" id="cd00229">
    <property type="entry name" value="SGNH_hydrolase"/>
    <property type="match status" value="1"/>
</dbReference>
<reference evidence="2" key="1">
    <citation type="journal article" date="2014" name="Int. J. Syst. Evol. Microbiol.">
        <title>Complete genome sequence of Corynebacterium casei LMG S-19264T (=DSM 44701T), isolated from a smear-ripened cheese.</title>
        <authorList>
            <consortium name="US DOE Joint Genome Institute (JGI-PGF)"/>
            <person name="Walter F."/>
            <person name="Albersmeier A."/>
            <person name="Kalinowski J."/>
            <person name="Ruckert C."/>
        </authorList>
    </citation>
    <scope>NUCLEOTIDE SEQUENCE</scope>
    <source>
        <strain evidence="2">JCM 18487</strain>
    </source>
</reference>
<accession>A0A917NMK9</accession>
<dbReference type="RefSeq" id="WP_188882961.1">
    <property type="nucleotide sequence ID" value="NZ_BMOY01000037.1"/>
</dbReference>
<evidence type="ECO:0000313" key="2">
    <source>
        <dbReference type="EMBL" id="GGJ11431.1"/>
    </source>
</evidence>
<dbReference type="InterPro" id="IPR013830">
    <property type="entry name" value="SGNH_hydro"/>
</dbReference>
<keyword evidence="3" id="KW-1185">Reference proteome</keyword>
<feature type="domain" description="SGNH hydrolase-type esterase" evidence="1">
    <location>
        <begin position="78"/>
        <end position="258"/>
    </location>
</feature>
<dbReference type="PANTHER" id="PTHR30383:SF5">
    <property type="entry name" value="SGNH HYDROLASE-TYPE ESTERASE DOMAIN-CONTAINING PROTEIN"/>
    <property type="match status" value="1"/>
</dbReference>